<dbReference type="PANTHER" id="PTHR10887:SF445">
    <property type="entry name" value="NFX1-TYPE ZINC FINGER-CONTAINING PROTEIN 1"/>
    <property type="match status" value="1"/>
</dbReference>
<dbReference type="InterPro" id="IPR027417">
    <property type="entry name" value="P-loop_NTPase"/>
</dbReference>
<dbReference type="GO" id="GO:0002376">
    <property type="term" value="P:immune system process"/>
    <property type="evidence" value="ECO:0007669"/>
    <property type="project" value="UniProtKB-KW"/>
</dbReference>
<gene>
    <name evidence="11" type="ORF">FWILDA_LOCUS3032</name>
</gene>
<dbReference type="SMART" id="SM00438">
    <property type="entry name" value="ZnF_NFX"/>
    <property type="match status" value="4"/>
</dbReference>
<evidence type="ECO:0000313" key="11">
    <source>
        <dbReference type="EMBL" id="CAI2167355.1"/>
    </source>
</evidence>
<evidence type="ECO:0000256" key="7">
    <source>
        <dbReference type="ARBA" id="ARBA00022859"/>
    </source>
</evidence>
<dbReference type="Gene3D" id="3.40.50.300">
    <property type="entry name" value="P-loop containing nucleotide triphosphate hydrolases"/>
    <property type="match status" value="3"/>
</dbReference>
<keyword evidence="12" id="KW-1185">Reference proteome</keyword>
<feature type="compositionally biased region" description="Acidic residues" evidence="9">
    <location>
        <begin position="1304"/>
        <end position="1314"/>
    </location>
</feature>
<feature type="compositionally biased region" description="Basic and acidic residues" evidence="9">
    <location>
        <begin position="45"/>
        <end position="62"/>
    </location>
</feature>
<dbReference type="FunFam" id="3.40.50.300:FF:001660">
    <property type="entry name" value="NF-X1 finger and helicase protein, putative"/>
    <property type="match status" value="1"/>
</dbReference>
<dbReference type="InterPro" id="IPR000967">
    <property type="entry name" value="Znf_NFX1"/>
</dbReference>
<comment type="caution">
    <text evidence="11">The sequence shown here is derived from an EMBL/GenBank/DDBJ whole genome shotgun (WGS) entry which is preliminary data.</text>
</comment>
<feature type="region of interest" description="Disordered" evidence="9">
    <location>
        <begin position="952"/>
        <end position="992"/>
    </location>
</feature>
<evidence type="ECO:0000256" key="8">
    <source>
        <dbReference type="SAM" id="Coils"/>
    </source>
</evidence>
<comment type="subcellular location">
    <subcellularLocation>
        <location evidence="1">Cytoplasm</location>
    </subcellularLocation>
</comment>
<evidence type="ECO:0000256" key="4">
    <source>
        <dbReference type="ARBA" id="ARBA00022737"/>
    </source>
</evidence>
<dbReference type="GO" id="GO:0004386">
    <property type="term" value="F:helicase activity"/>
    <property type="evidence" value="ECO:0007669"/>
    <property type="project" value="InterPro"/>
</dbReference>
<dbReference type="EMBL" id="CAMKVN010000384">
    <property type="protein sequence ID" value="CAI2167355.1"/>
    <property type="molecule type" value="Genomic_DNA"/>
</dbReference>
<dbReference type="CDD" id="cd18808">
    <property type="entry name" value="SF1_C_Upf1"/>
    <property type="match status" value="1"/>
</dbReference>
<dbReference type="Proteomes" id="UP001153678">
    <property type="component" value="Unassembled WGS sequence"/>
</dbReference>
<evidence type="ECO:0000313" key="12">
    <source>
        <dbReference type="Proteomes" id="UP001153678"/>
    </source>
</evidence>
<sequence length="2274" mass="260211">MTRKGKQNSASNRGGNARNNASGSGSRGGNGNRARGANSSHRGRVGRDRGNNNNDRRRDDVQRTTPTPLSVPEIKQAQQETSMANFSSSELSYNGSDRIISITNGEIIRTIWKKILRKENDWEQRDARIFISSALVATDHQSGYEVEEFVTDLGNPERGLNRLRDIINFPSMSCDAGLNPRIYSFQHVILPLLGLLTRTAITECILEKYVHAIYMVVYNSLDSFLVNNVMKMLDTLVQRNSFADYQVSADELLKRERYAFIPSSLGIFFLVIVRLLTEILRRIKEASINETMHKIADDLQKLKTQYQNSIQQQPFSTDSTDPLVKSLESRKYFFVILEKEMNNMYKLLNNGRIRLIDGQDPNKKGLVSRLTSINHYKDLSRKVDAERLYDPPGELSSSGKRHDNDFEEISKISVIPTKEEILCERMPFLPFTIHDAPHFLPDGMAKLLDIQFRLLREDMLNPIRGSISSLMALLAQNLNSSSNNNKFSKELKKLQHEYADLQVYTDIKLVDVSCDRRKGFACTIRFTPPRMRGAKTERNRREYWERSKKLLNGSLITLLLPNQYAKQQTNDNTSESISTNSTKMYSPYFGVVVSRNEKALAKNPNYADIDINFTDLSIYPIALNEMSNSAKVSTENRFMVESTGVYLEAYYHVLKTIQTTNPSSLPFEKYLTPNFDDINDGKGKGNNTAIDVEVEPPLYTRAPRFEFDLSVICKDKNQDLKLNVADKDKYDEIANKINERCKLDLTQAEALISALTREIALIEGPPGTGKTVVGIEIMKVLLAKENRKIKIGPILTICFTNHALDQFLEHLLDANITNIVRLGSRTKSDKIKEFCLEEVCRNRARNRTESRLIAQLHESLENIEDKVNRIKSTLFKKGLKWGDIREYMMLEERKFYDVFCKVKDSDLPSWVFNTEEGFMSDFKSARKNQKKLHLFDRWSKGEDIEIIRRTQKALLNPPPKNKKNKKDPNKNTYDALKIEDESEEETFSDDNKSQTDYETLQWIKDYVEPKTFRPLEALLSSSSVWQMSRVERRILTDYWCTKIRGELIEELSSLQKSHDDKRQEMNEIYDEGRRRILLASDVIGMTTNGAAKFQALIRSIGPRIIVCEEAGEVLEAHILSALTPSTQHIILIGDPHQLRPNIATYSLNMDSTLGKNYQLNKSLFERLVEGDNSAKIGKVQLLTQRRMRKEISDLVRRTLYPKLIDGENTAKYPNVRGAQYNVYFINHRHPEDSGGDFAMQSHVNKYEVEMVVEMVKYFIRNGYTKSEDIAVLTPYLGQMIKIRDALSKSFVVVIDERDAQKLEEIEEKEDGYDENDNREGKDNTIGSISVASKKSLQQQITLRTVDNFQGEEATIVIISLVRNYSGSGKRDTIGFLRSKNRSNVLLSRARQGMYLLGNSELMASESKDMWAPVIKILDERNQIGDGMPIVCNQHPDYKHVIDEAEQFIQVSPDGGCYEPCRSSLLCGHTCIYKCHSDNADHIGIKCPKNCTRLYQPCAHPCPKLCFEDCGKCEFSIGDIILPKCGHILVNAKCWQNQEKDTFQCLTMVEKQLIYCEHSKVVHCFESIDNAICYKKCGNMLGCNHECLTECYRCQKLSKPKDETQNESNEETNKIIRETHGECEPQNETNEETNKITRTIHGKCKHICKRLLFCGHICNQYCHEGKVCPPCNNKCTVSCMHASCSFGCLEPCAVCAEKCLWECEHQGRCELSCGAPCHRLPCNERCNKQLKCGHLCAGVCGEYCPPEYFCIICAHENVRSQVPDVIMNATFNEIDWDEERMIVLSCGHVFTMETMDMHMEMDKYYEGSVEEGWKSIKSLSSASLTDAKTCPTCRTPIKYIRRYGRIINKCVLDTQNKKFLTKYDSELQEITKQMILIEQQIKNKRIKLKNSLNKIPHYDPRPRDVVFKEINAINYELPEIIPCEYFENIETYHGFDNKCNRVWLAHVARLLKHYRILTTILCATKIPPHKKAFEAAVSSLEEAERDLISQLSNLNISDDLTNVYTPHESNSSPGKVLQETFSQIGISIPQVDHRIYLDALFELINIQKILFHEVSFIIQEVSKLLNVTNQEHVNINEVWKKFAERLQLSIKKHLNVIKEVAESTHYGRHLLLTNVEILELDLKIIQYQFRYPPNGSSIVDKTLRDNIIENCKKIVGGVSNILTSEGYKVAEETFKKGIHERLNNLLKSCNDVKTCAENLGKPLSDEETLEIHRAMKTEFKRSGHWFECPNGHPYTIGECSGAMEMSRCPDCNVAIGGGSHQLTTGNRVNEYFGKL</sequence>
<reference evidence="11" key="1">
    <citation type="submission" date="2022-08" db="EMBL/GenBank/DDBJ databases">
        <authorList>
            <person name="Kallberg Y."/>
            <person name="Tangrot J."/>
            <person name="Rosling A."/>
        </authorList>
    </citation>
    <scope>NUCLEOTIDE SEQUENCE</scope>
    <source>
        <strain evidence="11">Wild A</strain>
    </source>
</reference>
<dbReference type="InterPro" id="IPR047187">
    <property type="entry name" value="SF1_C_Upf1"/>
</dbReference>
<dbReference type="InterPro" id="IPR041677">
    <property type="entry name" value="DNA2/NAM7_AAA_11"/>
</dbReference>
<evidence type="ECO:0000256" key="3">
    <source>
        <dbReference type="ARBA" id="ARBA00022723"/>
    </source>
</evidence>
<evidence type="ECO:0000256" key="6">
    <source>
        <dbReference type="ARBA" id="ARBA00022833"/>
    </source>
</evidence>
<dbReference type="Pfam" id="PF13087">
    <property type="entry name" value="AAA_12"/>
    <property type="match status" value="1"/>
</dbReference>
<evidence type="ECO:0000256" key="5">
    <source>
        <dbReference type="ARBA" id="ARBA00022771"/>
    </source>
</evidence>
<feature type="compositionally biased region" description="Polar residues" evidence="9">
    <location>
        <begin position="76"/>
        <end position="90"/>
    </location>
</feature>
<dbReference type="OrthoDB" id="2423195at2759"/>
<keyword evidence="8" id="KW-0175">Coiled coil</keyword>
<feature type="region of interest" description="Disordered" evidence="9">
    <location>
        <begin position="1304"/>
        <end position="1324"/>
    </location>
</feature>
<feature type="coiled-coil region" evidence="8">
    <location>
        <begin position="846"/>
        <end position="873"/>
    </location>
</feature>
<evidence type="ECO:0000256" key="1">
    <source>
        <dbReference type="ARBA" id="ARBA00004496"/>
    </source>
</evidence>
<dbReference type="GO" id="GO:0008270">
    <property type="term" value="F:zinc ion binding"/>
    <property type="evidence" value="ECO:0007669"/>
    <property type="project" value="UniProtKB-KW"/>
</dbReference>
<dbReference type="Pfam" id="PF13086">
    <property type="entry name" value="AAA_11"/>
    <property type="match status" value="1"/>
</dbReference>
<dbReference type="InterPro" id="IPR045055">
    <property type="entry name" value="DNA2/NAM7-like"/>
</dbReference>
<proteinExistence type="predicted"/>
<dbReference type="CDD" id="cd06008">
    <property type="entry name" value="NF-X1-zinc-finger"/>
    <property type="match status" value="1"/>
</dbReference>
<dbReference type="PROSITE" id="PS51981">
    <property type="entry name" value="ZF_RZ"/>
    <property type="match status" value="1"/>
</dbReference>
<evidence type="ECO:0000259" key="10">
    <source>
        <dbReference type="PROSITE" id="PS51981"/>
    </source>
</evidence>
<dbReference type="InterPro" id="IPR041679">
    <property type="entry name" value="DNA2/NAM7-like_C"/>
</dbReference>
<feature type="coiled-coil region" evidence="8">
    <location>
        <begin position="1044"/>
        <end position="1071"/>
    </location>
</feature>
<dbReference type="GO" id="GO:0031380">
    <property type="term" value="C:nuclear RNA-directed RNA polymerase complex"/>
    <property type="evidence" value="ECO:0007669"/>
    <property type="project" value="TreeGrafter"/>
</dbReference>
<keyword evidence="5" id="KW-0863">Zinc-finger</keyword>
<dbReference type="PANTHER" id="PTHR10887">
    <property type="entry name" value="DNA2/NAM7 HELICASE FAMILY"/>
    <property type="match status" value="1"/>
</dbReference>
<dbReference type="SUPFAM" id="SSF52540">
    <property type="entry name" value="P-loop containing nucleoside triphosphate hydrolases"/>
    <property type="match status" value="1"/>
</dbReference>
<feature type="compositionally biased region" description="Low complexity" evidence="9">
    <location>
        <begin position="8"/>
        <end position="24"/>
    </location>
</feature>
<feature type="domain" description="RZ-type" evidence="10">
    <location>
        <begin position="2202"/>
        <end position="2274"/>
    </location>
</feature>
<name>A0A9W4SGB4_9GLOM</name>
<evidence type="ECO:0000256" key="9">
    <source>
        <dbReference type="SAM" id="MobiDB-lite"/>
    </source>
</evidence>
<keyword evidence="4" id="KW-0677">Repeat</keyword>
<feature type="coiled-coil region" evidence="8">
    <location>
        <begin position="1859"/>
        <end position="1886"/>
    </location>
</feature>
<dbReference type="GO" id="GO:0031048">
    <property type="term" value="P:regulatory ncRNA-mediated heterochromatin formation"/>
    <property type="evidence" value="ECO:0007669"/>
    <property type="project" value="TreeGrafter"/>
</dbReference>
<protein>
    <submittedName>
        <fullName evidence="11">2465_t:CDS:1</fullName>
    </submittedName>
</protein>
<dbReference type="InterPro" id="IPR046439">
    <property type="entry name" value="ZF_RZ_dom"/>
</dbReference>
<dbReference type="GO" id="GO:0005737">
    <property type="term" value="C:cytoplasm"/>
    <property type="evidence" value="ECO:0007669"/>
    <property type="project" value="UniProtKB-SubCell"/>
</dbReference>
<keyword evidence="3" id="KW-0479">Metal-binding</keyword>
<dbReference type="Pfam" id="PF20173">
    <property type="entry name" value="ZnF_RZ-type"/>
    <property type="match status" value="1"/>
</dbReference>
<organism evidence="11 12">
    <name type="scientific">Funneliformis geosporum</name>
    <dbReference type="NCBI Taxonomy" id="1117311"/>
    <lineage>
        <taxon>Eukaryota</taxon>
        <taxon>Fungi</taxon>
        <taxon>Fungi incertae sedis</taxon>
        <taxon>Mucoromycota</taxon>
        <taxon>Glomeromycotina</taxon>
        <taxon>Glomeromycetes</taxon>
        <taxon>Glomerales</taxon>
        <taxon>Glomeraceae</taxon>
        <taxon>Funneliformis</taxon>
    </lineage>
</organism>
<keyword evidence="2" id="KW-0963">Cytoplasm</keyword>
<evidence type="ECO:0000256" key="2">
    <source>
        <dbReference type="ARBA" id="ARBA00022490"/>
    </source>
</evidence>
<accession>A0A9W4SGB4</accession>
<keyword evidence="7" id="KW-0391">Immunity</keyword>
<feature type="region of interest" description="Disordered" evidence="9">
    <location>
        <begin position="1"/>
        <end position="90"/>
    </location>
</feature>
<keyword evidence="6" id="KW-0862">Zinc</keyword>